<sequence>MTKSIIRSLTLKEISAVDRPAQVGAKMTIMKRGDPPNGAGQGGQDTGAESALFHAGVSAIAKSMMEGGAETFADVYREQVTNREMWPMVDALQTSISSILNADDLSDADRQSKVEASVSEFLSAVRSKLPASENEVAKALLAAAGGAGSNPVTKGAKSMTDKPTIESLQKSLDEMKKRAETFEAIAKMSDAEKAHMKDMSEDEKKAFMALSDDDRAKAVKKSAEGDETVEYGGETISKRADPRSFAIAKAAKAEMEDLRKRADAAADEAQMERLTKRADAELGNLPGETIAKAKVLKAVAGMGEEDRATLDAMLKAGNSTLAKAFELSGTRQGSAGDTDIRKRREDALSEIMKRDNCTKSKAMETLASEQPELVNAA</sequence>
<accession>A0A371XB33</accession>
<gene>
    <name evidence="2" type="ORF">DYI37_03155</name>
</gene>
<dbReference type="RefSeq" id="WP_116681709.1">
    <property type="nucleotide sequence ID" value="NZ_QURL01000001.1"/>
</dbReference>
<proteinExistence type="predicted"/>
<evidence type="ECO:0000313" key="3">
    <source>
        <dbReference type="Proteomes" id="UP000264310"/>
    </source>
</evidence>
<name>A0A371XB33_9HYPH</name>
<feature type="coiled-coil region" evidence="1">
    <location>
        <begin position="248"/>
        <end position="275"/>
    </location>
</feature>
<evidence type="ECO:0000256" key="1">
    <source>
        <dbReference type="SAM" id="Coils"/>
    </source>
</evidence>
<protein>
    <submittedName>
        <fullName evidence="2">Uncharacterized protein</fullName>
    </submittedName>
</protein>
<comment type="caution">
    <text evidence="2">The sequence shown here is derived from an EMBL/GenBank/DDBJ whole genome shotgun (WGS) entry which is preliminary data.</text>
</comment>
<keyword evidence="3" id="KW-1185">Reference proteome</keyword>
<evidence type="ECO:0000313" key="2">
    <source>
        <dbReference type="EMBL" id="RFC66456.1"/>
    </source>
</evidence>
<keyword evidence="1" id="KW-0175">Coiled coil</keyword>
<organism evidence="2 3">
    <name type="scientific">Fulvimarina endophytica</name>
    <dbReference type="NCBI Taxonomy" id="2293836"/>
    <lineage>
        <taxon>Bacteria</taxon>
        <taxon>Pseudomonadati</taxon>
        <taxon>Pseudomonadota</taxon>
        <taxon>Alphaproteobacteria</taxon>
        <taxon>Hyphomicrobiales</taxon>
        <taxon>Aurantimonadaceae</taxon>
        <taxon>Fulvimarina</taxon>
    </lineage>
</organism>
<reference evidence="2 3" key="1">
    <citation type="submission" date="2018-08" db="EMBL/GenBank/DDBJ databases">
        <title>Fulvimarina sp. 85, whole genome shotgun sequence.</title>
        <authorList>
            <person name="Tuo L."/>
        </authorList>
    </citation>
    <scope>NUCLEOTIDE SEQUENCE [LARGE SCALE GENOMIC DNA]</scope>
    <source>
        <strain evidence="2 3">85</strain>
    </source>
</reference>
<dbReference type="AlphaFoldDB" id="A0A371XB33"/>
<dbReference type="Proteomes" id="UP000264310">
    <property type="component" value="Unassembled WGS sequence"/>
</dbReference>
<dbReference type="EMBL" id="QURL01000001">
    <property type="protein sequence ID" value="RFC66456.1"/>
    <property type="molecule type" value="Genomic_DNA"/>
</dbReference>